<evidence type="ECO:0000313" key="2">
    <source>
        <dbReference type="Proteomes" id="UP000626109"/>
    </source>
</evidence>
<feature type="non-terminal residue" evidence="1">
    <location>
        <position position="62"/>
    </location>
</feature>
<gene>
    <name evidence="1" type="ORF">PGLA2088_LOCUS20094</name>
</gene>
<accession>A0A813JJK7</accession>
<dbReference type="EMBL" id="CAJNNW010025339">
    <property type="protein sequence ID" value="CAE8676908.1"/>
    <property type="molecule type" value="Genomic_DNA"/>
</dbReference>
<dbReference type="AlphaFoldDB" id="A0A813JJK7"/>
<protein>
    <submittedName>
        <fullName evidence="1">Uncharacterized protein</fullName>
    </submittedName>
</protein>
<sequence>VEQLKSLELQDPEEIFRRLLRSQNPRSCSEARYLVYHDDRTTSGFGWNSYLMWNALLQAFLE</sequence>
<reference evidence="1" key="1">
    <citation type="submission" date="2021-02" db="EMBL/GenBank/DDBJ databases">
        <authorList>
            <person name="Dougan E. K."/>
            <person name="Rhodes N."/>
            <person name="Thang M."/>
            <person name="Chan C."/>
        </authorList>
    </citation>
    <scope>NUCLEOTIDE SEQUENCE</scope>
</reference>
<proteinExistence type="predicted"/>
<feature type="non-terminal residue" evidence="1">
    <location>
        <position position="1"/>
    </location>
</feature>
<evidence type="ECO:0000313" key="1">
    <source>
        <dbReference type="EMBL" id="CAE8676908.1"/>
    </source>
</evidence>
<comment type="caution">
    <text evidence="1">The sequence shown here is derived from an EMBL/GenBank/DDBJ whole genome shotgun (WGS) entry which is preliminary data.</text>
</comment>
<name>A0A813JJK7_POLGL</name>
<dbReference type="Proteomes" id="UP000626109">
    <property type="component" value="Unassembled WGS sequence"/>
</dbReference>
<organism evidence="1 2">
    <name type="scientific">Polarella glacialis</name>
    <name type="common">Dinoflagellate</name>
    <dbReference type="NCBI Taxonomy" id="89957"/>
    <lineage>
        <taxon>Eukaryota</taxon>
        <taxon>Sar</taxon>
        <taxon>Alveolata</taxon>
        <taxon>Dinophyceae</taxon>
        <taxon>Suessiales</taxon>
        <taxon>Suessiaceae</taxon>
        <taxon>Polarella</taxon>
    </lineage>
</organism>